<evidence type="ECO:0000259" key="1">
    <source>
        <dbReference type="Pfam" id="PF19502"/>
    </source>
</evidence>
<dbReference type="Pfam" id="PF19502">
    <property type="entry name" value="DUF6036"/>
    <property type="match status" value="1"/>
</dbReference>
<keyword evidence="3" id="KW-1185">Reference proteome</keyword>
<organism evidence="2 3">
    <name type="scientific">Granulicella rosea</name>
    <dbReference type="NCBI Taxonomy" id="474952"/>
    <lineage>
        <taxon>Bacteria</taxon>
        <taxon>Pseudomonadati</taxon>
        <taxon>Acidobacteriota</taxon>
        <taxon>Terriglobia</taxon>
        <taxon>Terriglobales</taxon>
        <taxon>Acidobacteriaceae</taxon>
        <taxon>Granulicella</taxon>
    </lineage>
</organism>
<name>A0A239LZ94_9BACT</name>
<evidence type="ECO:0000313" key="3">
    <source>
        <dbReference type="Proteomes" id="UP000198356"/>
    </source>
</evidence>
<sequence>MDCIGGFVITQFYGLDRATSDVDVIELAPPSAASTILTLGYRGSALSRVHRIYLDRVAVASIPEDYEDRLVEMFPGAYRHLRLMAVDPYDLALSKLERNGMKDRDDVRYLARTVPFDLGILQQRYDKELRWQLGVPAREDLTLKLWIEAILEDRAEG</sequence>
<dbReference type="Proteomes" id="UP000198356">
    <property type="component" value="Unassembled WGS sequence"/>
</dbReference>
<dbReference type="AlphaFoldDB" id="A0A239LZ94"/>
<proteinExistence type="predicted"/>
<accession>A0A239LZ94</accession>
<gene>
    <name evidence="2" type="ORF">SAMN05421770_10852</name>
</gene>
<dbReference type="InterPro" id="IPR045792">
    <property type="entry name" value="DUF6036"/>
</dbReference>
<feature type="domain" description="DUF6036" evidence="1">
    <location>
        <begin position="4"/>
        <end position="128"/>
    </location>
</feature>
<reference evidence="2 3" key="1">
    <citation type="submission" date="2017-06" db="EMBL/GenBank/DDBJ databases">
        <authorList>
            <person name="Kim H.J."/>
            <person name="Triplett B.A."/>
        </authorList>
    </citation>
    <scope>NUCLEOTIDE SEQUENCE [LARGE SCALE GENOMIC DNA]</scope>
    <source>
        <strain evidence="2 3">DSM 18704</strain>
    </source>
</reference>
<dbReference type="EMBL" id="FZOU01000008">
    <property type="protein sequence ID" value="SNT35113.1"/>
    <property type="molecule type" value="Genomic_DNA"/>
</dbReference>
<evidence type="ECO:0000313" key="2">
    <source>
        <dbReference type="EMBL" id="SNT35113.1"/>
    </source>
</evidence>
<protein>
    <recommendedName>
        <fullName evidence="1">DUF6036 domain-containing protein</fullName>
    </recommendedName>
</protein>